<name>D9ZHS5_HYDSY</name>
<protein>
    <submittedName>
        <fullName evidence="5">Allorecognition 1</fullName>
    </submittedName>
</protein>
<feature type="compositionally biased region" description="Low complexity" evidence="1">
    <location>
        <begin position="497"/>
        <end position="521"/>
    </location>
</feature>
<dbReference type="AlphaFoldDB" id="D9ZHS5"/>
<keyword evidence="2" id="KW-1133">Transmembrane helix</keyword>
<feature type="transmembrane region" description="Helical" evidence="2">
    <location>
        <begin position="356"/>
        <end position="380"/>
    </location>
</feature>
<feature type="compositionally biased region" description="Acidic residues" evidence="1">
    <location>
        <begin position="525"/>
        <end position="535"/>
    </location>
</feature>
<sequence length="535" mass="58687">MNPFIFFGITFCMYSHVQSLNVEPVLPTINATFNATVELQWQVTLQPPEEIFKILVRMSPGLIGILSGNKDGINVDKDGTKLFGDRISGIYNKSSDIVTLTLQNIKQNETLVFELVVLLSSLVSKTANISIERISGVPIFCGKHLESEYTIKENISLTIAQDICGNPKPTVKWRVGENKFSKVTTSTKINNATGQYNYTFNTRALNRTDCGKNLTITASNTEGSIDRHAKIYVNFTPFPVVITASKRHNKSCVFVKWNKKETGNCVIAYHLQFNTKMAIYNTTKTDFTFCNLPNASNVTVWASYRGNISKKVNSAIEETTTTTTQTTITSKTGDRTSNTTISTKQVIKNSSDDTNIGLIIGIVGGILFVIIVIIIVVCVLKHKKKNGTGNHSGYAMRVTGEENNYVTDPTHRNRRQPANPDDPEQAIYSELGPGGGRTGPRPAPEQSDYAEMKVDAMGYPIDGAKASEPPTYAPVIKPREGAKRRTPSPPRSNVDGARAAASSEPPAYAPIMKNRSSSRGRSPPPDEDDHEGVIV</sequence>
<feature type="chain" id="PRO_5003133062" evidence="3">
    <location>
        <begin position="20"/>
        <end position="535"/>
    </location>
</feature>
<accession>D9ZHS5</accession>
<feature type="signal peptide" evidence="3">
    <location>
        <begin position="1"/>
        <end position="19"/>
    </location>
</feature>
<dbReference type="OrthoDB" id="6345017at2759"/>
<dbReference type="InterPro" id="IPR013783">
    <property type="entry name" value="Ig-like_fold"/>
</dbReference>
<dbReference type="Pfam" id="PF07679">
    <property type="entry name" value="I-set"/>
    <property type="match status" value="1"/>
</dbReference>
<evidence type="ECO:0000256" key="2">
    <source>
        <dbReference type="SAM" id="Phobius"/>
    </source>
</evidence>
<feature type="region of interest" description="Disordered" evidence="1">
    <location>
        <begin position="460"/>
        <end position="535"/>
    </location>
</feature>
<evidence type="ECO:0000313" key="5">
    <source>
        <dbReference type="EMBL" id="ADL39768.1"/>
    </source>
</evidence>
<proteinExistence type="evidence at transcript level"/>
<feature type="region of interest" description="Disordered" evidence="1">
    <location>
        <begin position="404"/>
        <end position="446"/>
    </location>
</feature>
<evidence type="ECO:0000256" key="3">
    <source>
        <dbReference type="SAM" id="SignalP"/>
    </source>
</evidence>
<evidence type="ECO:0000256" key="1">
    <source>
        <dbReference type="SAM" id="MobiDB-lite"/>
    </source>
</evidence>
<evidence type="ECO:0000259" key="4">
    <source>
        <dbReference type="Pfam" id="PF07679"/>
    </source>
</evidence>
<dbReference type="EMBL" id="HM070427">
    <property type="protein sequence ID" value="ADL39768.1"/>
    <property type="molecule type" value="mRNA"/>
</dbReference>
<keyword evidence="2" id="KW-0472">Membrane</keyword>
<reference evidence="5" key="1">
    <citation type="journal article" date="2010" name="Curr. Biol.">
        <title>Hydractinia allodeterminant alr1 resides in an immunoglobulin superfamily-like gene complex.</title>
        <authorList>
            <person name="Rosa S.F."/>
            <person name="Powell A.E."/>
            <person name="Rosengarten R.D."/>
            <person name="Nicotra M.L."/>
            <person name="Moreno M.A."/>
            <person name="Grimwood J."/>
            <person name="Lakkis F.G."/>
            <person name="Dellaporta S.L."/>
            <person name="Buss L.W."/>
        </authorList>
    </citation>
    <scope>NUCLEOTIDE SEQUENCE</scope>
</reference>
<organism evidence="5">
    <name type="scientific">Hydractinia symbiolongicarpus</name>
    <name type="common">Hermit crab hydroid</name>
    <dbReference type="NCBI Taxonomy" id="13093"/>
    <lineage>
        <taxon>Eukaryota</taxon>
        <taxon>Metazoa</taxon>
        <taxon>Cnidaria</taxon>
        <taxon>Hydrozoa</taxon>
        <taxon>Hydroidolina</taxon>
        <taxon>Anthoathecata</taxon>
        <taxon>Filifera</taxon>
        <taxon>Hydractiniidae</taxon>
        <taxon>Hydractinia</taxon>
    </lineage>
</organism>
<keyword evidence="3" id="KW-0732">Signal</keyword>
<reference evidence="5" key="2">
    <citation type="submission" date="2010-04" db="EMBL/GenBank/DDBJ databases">
        <authorList>
            <person name="Rosa S.F.P."/>
            <person name="Powell A.E."/>
            <person name="Moreno M."/>
            <person name="Rosengarten R.D."/>
            <person name="Nicotra M.L."/>
            <person name="Grimwood J."/>
            <person name="Lakkis F.G."/>
            <person name="Dellaporta S.L."/>
            <person name="Buss L.W."/>
        </authorList>
    </citation>
    <scope>NUCLEOTIDE SEQUENCE</scope>
</reference>
<keyword evidence="2" id="KW-0812">Transmembrane</keyword>
<gene>
    <name evidence="5" type="primary">alr1</name>
</gene>
<dbReference type="Gene3D" id="2.60.40.10">
    <property type="entry name" value="Immunoglobulins"/>
    <property type="match status" value="1"/>
</dbReference>
<feature type="domain" description="Immunoglobulin I-set" evidence="4">
    <location>
        <begin position="148"/>
        <end position="231"/>
    </location>
</feature>
<dbReference type="InterPro" id="IPR013098">
    <property type="entry name" value="Ig_I-set"/>
</dbReference>